<organism evidence="1">
    <name type="scientific">gut metagenome</name>
    <dbReference type="NCBI Taxonomy" id="749906"/>
    <lineage>
        <taxon>unclassified sequences</taxon>
        <taxon>metagenomes</taxon>
        <taxon>organismal metagenomes</taxon>
    </lineage>
</organism>
<name>J9FS78_9ZZZZ</name>
<reference evidence="1" key="1">
    <citation type="journal article" date="2012" name="PLoS ONE">
        <title>Gene sets for utilization of primary and secondary nutrition supplies in the distal gut of endangered iberian lynx.</title>
        <authorList>
            <person name="Alcaide M."/>
            <person name="Messina E."/>
            <person name="Richter M."/>
            <person name="Bargiela R."/>
            <person name="Peplies J."/>
            <person name="Huws S.A."/>
            <person name="Newbold C.J."/>
            <person name="Golyshin P.N."/>
            <person name="Simon M.A."/>
            <person name="Lopez G."/>
            <person name="Yakimov M.M."/>
            <person name="Ferrer M."/>
        </authorList>
    </citation>
    <scope>NUCLEOTIDE SEQUENCE</scope>
</reference>
<protein>
    <submittedName>
        <fullName evidence="1">Uncharacterized protein</fullName>
    </submittedName>
</protein>
<evidence type="ECO:0000313" key="1">
    <source>
        <dbReference type="EMBL" id="EJW97353.1"/>
    </source>
</evidence>
<comment type="caution">
    <text evidence="1">The sequence shown here is derived from an EMBL/GenBank/DDBJ whole genome shotgun (WGS) entry which is preliminary data.</text>
</comment>
<gene>
    <name evidence="1" type="ORF">EVA_14541</name>
</gene>
<dbReference type="AlphaFoldDB" id="J9FS78"/>
<proteinExistence type="predicted"/>
<accession>J9FS78</accession>
<dbReference type="EMBL" id="AMCI01004810">
    <property type="protein sequence ID" value="EJW97353.1"/>
    <property type="molecule type" value="Genomic_DNA"/>
</dbReference>
<sequence>MNWARQLAEPIHQAQIPPYKRNERYEDGGSPDCPQFVCLGLPVER</sequence>